<evidence type="ECO:0000256" key="1">
    <source>
        <dbReference type="ARBA" id="ARBA00023239"/>
    </source>
</evidence>
<dbReference type="RefSeq" id="WP_184760062.1">
    <property type="nucleotide sequence ID" value="NZ_BAABEK010000040.1"/>
</dbReference>
<evidence type="ECO:0000259" key="2">
    <source>
        <dbReference type="Pfam" id="PF04909"/>
    </source>
</evidence>
<keyword evidence="4" id="KW-1185">Reference proteome</keyword>
<evidence type="ECO:0000313" key="3">
    <source>
        <dbReference type="EMBL" id="MBB4944193.1"/>
    </source>
</evidence>
<dbReference type="Proteomes" id="UP000534286">
    <property type="component" value="Unassembled WGS sequence"/>
</dbReference>
<dbReference type="AlphaFoldDB" id="A0A7W7S5E0"/>
<dbReference type="InterPro" id="IPR032465">
    <property type="entry name" value="ACMSD"/>
</dbReference>
<dbReference type="Gene3D" id="3.20.20.140">
    <property type="entry name" value="Metal-dependent hydrolases"/>
    <property type="match status" value="1"/>
</dbReference>
<evidence type="ECO:0000313" key="4">
    <source>
        <dbReference type="Proteomes" id="UP000534286"/>
    </source>
</evidence>
<organism evidence="3 4">
    <name type="scientific">Streptosporangium album</name>
    <dbReference type="NCBI Taxonomy" id="47479"/>
    <lineage>
        <taxon>Bacteria</taxon>
        <taxon>Bacillati</taxon>
        <taxon>Actinomycetota</taxon>
        <taxon>Actinomycetes</taxon>
        <taxon>Streptosporangiales</taxon>
        <taxon>Streptosporangiaceae</taxon>
        <taxon>Streptosporangium</taxon>
    </lineage>
</organism>
<dbReference type="GO" id="GO:0005737">
    <property type="term" value="C:cytoplasm"/>
    <property type="evidence" value="ECO:0007669"/>
    <property type="project" value="TreeGrafter"/>
</dbReference>
<dbReference type="GO" id="GO:0016831">
    <property type="term" value="F:carboxy-lyase activity"/>
    <property type="evidence" value="ECO:0007669"/>
    <property type="project" value="InterPro"/>
</dbReference>
<gene>
    <name evidence="3" type="ORF">FHR32_008596</name>
</gene>
<proteinExistence type="predicted"/>
<dbReference type="PANTHER" id="PTHR21240">
    <property type="entry name" value="2-AMINO-3-CARBOXYLMUCONATE-6-SEMIALDEHYDE DECARBOXYLASE"/>
    <property type="match status" value="1"/>
</dbReference>
<protein>
    <submittedName>
        <fullName evidence="3">Putative TIM-barrel fold metal-dependent hydrolase</fullName>
    </submittedName>
</protein>
<dbReference type="SUPFAM" id="SSF51556">
    <property type="entry name" value="Metallo-dependent hydrolases"/>
    <property type="match status" value="1"/>
</dbReference>
<comment type="caution">
    <text evidence="3">The sequence shown here is derived from an EMBL/GenBank/DDBJ whole genome shotgun (WGS) entry which is preliminary data.</text>
</comment>
<dbReference type="GO" id="GO:0019748">
    <property type="term" value="P:secondary metabolic process"/>
    <property type="evidence" value="ECO:0007669"/>
    <property type="project" value="TreeGrafter"/>
</dbReference>
<feature type="domain" description="Amidohydrolase-related" evidence="2">
    <location>
        <begin position="134"/>
        <end position="386"/>
    </location>
</feature>
<dbReference type="PANTHER" id="PTHR21240:SF28">
    <property type="entry name" value="ISO-OROTATE DECARBOXYLASE (EUROFUNG)"/>
    <property type="match status" value="1"/>
</dbReference>
<name>A0A7W7S5E0_9ACTN</name>
<keyword evidence="3" id="KW-0378">Hydrolase</keyword>
<dbReference type="GO" id="GO:0016787">
    <property type="term" value="F:hydrolase activity"/>
    <property type="evidence" value="ECO:0007669"/>
    <property type="project" value="UniProtKB-KW"/>
</dbReference>
<dbReference type="InterPro" id="IPR006680">
    <property type="entry name" value="Amidohydro-rel"/>
</dbReference>
<accession>A0A7W7S5E0</accession>
<reference evidence="3 4" key="1">
    <citation type="submission" date="2020-08" db="EMBL/GenBank/DDBJ databases">
        <title>Sequencing the genomes of 1000 actinobacteria strains.</title>
        <authorList>
            <person name="Klenk H.-P."/>
        </authorList>
    </citation>
    <scope>NUCLEOTIDE SEQUENCE [LARGE SCALE GENOMIC DNA]</scope>
    <source>
        <strain evidence="3 4">DSM 43023</strain>
    </source>
</reference>
<dbReference type="Pfam" id="PF04909">
    <property type="entry name" value="Amidohydro_2"/>
    <property type="match status" value="1"/>
</dbReference>
<keyword evidence="1" id="KW-0456">Lyase</keyword>
<dbReference type="InterPro" id="IPR032466">
    <property type="entry name" value="Metal_Hydrolase"/>
</dbReference>
<dbReference type="EMBL" id="JACHJU010000007">
    <property type="protein sequence ID" value="MBB4944193.1"/>
    <property type="molecule type" value="Genomic_DNA"/>
</dbReference>
<sequence length="393" mass="45188">MQQLGYGMWDADNHLYESRDAFTRHLPDHRKRDLFWVTDERGHEHIIVNGKLWDYIPNPTFDPISLAGSLTDMFSGEKSKAQVHMDGFKVVEPLSLRPEYQNRDKRIERLDQQGIEACILFPTAVSGLEEWTRDDVKLTFDLLWAFNRWLEEEWGFAYRGRMHATPVISLADPDEAVRMLDWVLERGARAIDLRSAPVPTAKGYRSPGDPIFDAFWARAAESGILVCVHAGESGYYRYSGDYTGRYEFKPFRTTAFEHIYHHGRPIMDFFAAMVCHGAITRHPSLRLVSVENGSDWVAWLVNLFKLYYQRYPGSFPEDPVTAFERCVWISPFWEEDLTSLTEYVPVERLLAGSDYPHAEGLSEPTDFIKGLTAFSEGDARAIMRDNLKSILAG</sequence>